<feature type="compositionally biased region" description="Low complexity" evidence="1">
    <location>
        <begin position="316"/>
        <end position="329"/>
    </location>
</feature>
<dbReference type="PANTHER" id="PTHR31317">
    <property type="entry name" value="OS08G0163500 PROTEIN"/>
    <property type="match status" value="1"/>
</dbReference>
<reference evidence="2" key="1">
    <citation type="submission" date="2023-02" db="EMBL/GenBank/DDBJ databases">
        <title>Genome of toxic invasive species Heracleum sosnowskyi carries increased number of genes despite the absence of recent whole-genome duplications.</title>
        <authorList>
            <person name="Schelkunov M."/>
            <person name="Shtratnikova V."/>
            <person name="Makarenko M."/>
            <person name="Klepikova A."/>
            <person name="Omelchenko D."/>
            <person name="Novikova G."/>
            <person name="Obukhova E."/>
            <person name="Bogdanov V."/>
            <person name="Penin A."/>
            <person name="Logacheva M."/>
        </authorList>
    </citation>
    <scope>NUCLEOTIDE SEQUENCE</scope>
    <source>
        <strain evidence="2">Hsosn_3</strain>
        <tissue evidence="2">Leaf</tissue>
    </source>
</reference>
<reference evidence="2" key="2">
    <citation type="submission" date="2023-05" db="EMBL/GenBank/DDBJ databases">
        <authorList>
            <person name="Schelkunov M.I."/>
        </authorList>
    </citation>
    <scope>NUCLEOTIDE SEQUENCE</scope>
    <source>
        <strain evidence="2">Hsosn_3</strain>
        <tissue evidence="2">Leaf</tissue>
    </source>
</reference>
<feature type="region of interest" description="Disordered" evidence="1">
    <location>
        <begin position="301"/>
        <end position="329"/>
    </location>
</feature>
<keyword evidence="3" id="KW-1185">Reference proteome</keyword>
<dbReference type="PANTHER" id="PTHR31317:SF21">
    <property type="entry name" value="FORMIN-LIKE PROTEIN 18"/>
    <property type="match status" value="1"/>
</dbReference>
<evidence type="ECO:0000313" key="3">
    <source>
        <dbReference type="Proteomes" id="UP001237642"/>
    </source>
</evidence>
<comment type="caution">
    <text evidence="2">The sequence shown here is derived from an EMBL/GenBank/DDBJ whole genome shotgun (WGS) entry which is preliminary data.</text>
</comment>
<gene>
    <name evidence="2" type="ORF">POM88_024013</name>
</gene>
<protein>
    <submittedName>
        <fullName evidence="2">Uncharacterized protein</fullName>
    </submittedName>
</protein>
<name>A0AAD8IKH1_9APIA</name>
<evidence type="ECO:0000313" key="2">
    <source>
        <dbReference type="EMBL" id="KAK1386278.1"/>
    </source>
</evidence>
<dbReference type="InterPro" id="IPR010410">
    <property type="entry name" value="DUF1005"/>
</dbReference>
<feature type="compositionally biased region" description="Low complexity" evidence="1">
    <location>
        <begin position="176"/>
        <end position="199"/>
    </location>
</feature>
<accession>A0AAD8IKH1</accession>
<organism evidence="2 3">
    <name type="scientific">Heracleum sosnowskyi</name>
    <dbReference type="NCBI Taxonomy" id="360622"/>
    <lineage>
        <taxon>Eukaryota</taxon>
        <taxon>Viridiplantae</taxon>
        <taxon>Streptophyta</taxon>
        <taxon>Embryophyta</taxon>
        <taxon>Tracheophyta</taxon>
        <taxon>Spermatophyta</taxon>
        <taxon>Magnoliopsida</taxon>
        <taxon>eudicotyledons</taxon>
        <taxon>Gunneridae</taxon>
        <taxon>Pentapetalae</taxon>
        <taxon>asterids</taxon>
        <taxon>campanulids</taxon>
        <taxon>Apiales</taxon>
        <taxon>Apiaceae</taxon>
        <taxon>Apioideae</taxon>
        <taxon>apioid superclade</taxon>
        <taxon>Tordylieae</taxon>
        <taxon>Tordyliinae</taxon>
        <taxon>Heracleum</taxon>
    </lineage>
</organism>
<sequence>MDPCCFVRIVVKNLAVKYSSTSKNSDTSFYCKMKMKNLATQISNIPLEQANDHVHASFCLNKSQFEKLHEKSNNPSCLKIKIYKRELGCGLFSENFCGSVLVDLKGVENKVCVIKDGWVEVDKNLKLCLNVRVEPDPRFVFEFDGKPECSPQVFQVNGNVRQAVFTCKFGFKNSGGNDRSLRSRSSLSESGKSRSWLSGSKKEQGPKERKGWSITIHDLSGSPVATASMVTPFVPSSGTNKVSRSNPGAWLILQPGQSTWKPWGRLEAWLENGDQLGYRFEHFPDGIDAITLTNSTLSTKKGGKFSIDNTSPGPSPMSTPSSSFDSGTGSFSDGGSGSWAHLLYRGFVMSSTVTSGAKFSKPEVEVSVNHVTCTEDAAAFVALAAAMNLSMDACSSFSTKLRKDLRQPYQD</sequence>
<evidence type="ECO:0000256" key="1">
    <source>
        <dbReference type="SAM" id="MobiDB-lite"/>
    </source>
</evidence>
<feature type="compositionally biased region" description="Basic and acidic residues" evidence="1">
    <location>
        <begin position="200"/>
        <end position="211"/>
    </location>
</feature>
<proteinExistence type="predicted"/>
<dbReference type="Pfam" id="PF06219">
    <property type="entry name" value="DUF1005"/>
    <property type="match status" value="1"/>
</dbReference>
<feature type="region of interest" description="Disordered" evidence="1">
    <location>
        <begin position="176"/>
        <end position="211"/>
    </location>
</feature>
<dbReference type="Proteomes" id="UP001237642">
    <property type="component" value="Unassembled WGS sequence"/>
</dbReference>
<dbReference type="EMBL" id="JAUIZM010000005">
    <property type="protein sequence ID" value="KAK1386278.1"/>
    <property type="molecule type" value="Genomic_DNA"/>
</dbReference>
<dbReference type="AlphaFoldDB" id="A0AAD8IKH1"/>